<dbReference type="Proteomes" id="UP000521943">
    <property type="component" value="Unassembled WGS sequence"/>
</dbReference>
<protein>
    <submittedName>
        <fullName evidence="2">Uncharacterized protein</fullName>
    </submittedName>
</protein>
<evidence type="ECO:0000313" key="3">
    <source>
        <dbReference type="Proteomes" id="UP000521943"/>
    </source>
</evidence>
<evidence type="ECO:0000313" key="2">
    <source>
        <dbReference type="EMBL" id="KAF6745698.1"/>
    </source>
</evidence>
<evidence type="ECO:0000256" key="1">
    <source>
        <dbReference type="SAM" id="MobiDB-lite"/>
    </source>
</evidence>
<dbReference type="AlphaFoldDB" id="A0A8H6LVQ8"/>
<reference evidence="2 3" key="1">
    <citation type="submission" date="2020-07" db="EMBL/GenBank/DDBJ databases">
        <title>Comparative genomics of pyrophilous fungi reveals a link between fire events and developmental genes.</title>
        <authorList>
            <consortium name="DOE Joint Genome Institute"/>
            <person name="Steindorff A.S."/>
            <person name="Carver A."/>
            <person name="Calhoun S."/>
            <person name="Stillman K."/>
            <person name="Liu H."/>
            <person name="Lipzen A."/>
            <person name="Pangilinan J."/>
            <person name="Labutti K."/>
            <person name="Bruns T.D."/>
            <person name="Grigoriev I.V."/>
        </authorList>
    </citation>
    <scope>NUCLEOTIDE SEQUENCE [LARGE SCALE GENOMIC DNA]</scope>
    <source>
        <strain evidence="2 3">CBS 144469</strain>
    </source>
</reference>
<comment type="caution">
    <text evidence="2">The sequence shown here is derived from an EMBL/GenBank/DDBJ whole genome shotgun (WGS) entry which is preliminary data.</text>
</comment>
<keyword evidence="3" id="KW-1185">Reference proteome</keyword>
<proteinExistence type="predicted"/>
<name>A0A8H6LVQ8_9AGAR</name>
<gene>
    <name evidence="2" type="ORF">DFP72DRAFT_856106</name>
</gene>
<feature type="compositionally biased region" description="Low complexity" evidence="1">
    <location>
        <begin position="68"/>
        <end position="81"/>
    </location>
</feature>
<dbReference type="OrthoDB" id="3267098at2759"/>
<dbReference type="EMBL" id="JACGCI010000101">
    <property type="protein sequence ID" value="KAF6745698.1"/>
    <property type="molecule type" value="Genomic_DNA"/>
</dbReference>
<feature type="compositionally biased region" description="Acidic residues" evidence="1">
    <location>
        <begin position="128"/>
        <end position="140"/>
    </location>
</feature>
<accession>A0A8H6LVQ8</accession>
<feature type="compositionally biased region" description="Polar residues" evidence="1">
    <location>
        <begin position="85"/>
        <end position="97"/>
    </location>
</feature>
<feature type="region of interest" description="Disordered" evidence="1">
    <location>
        <begin position="68"/>
        <end position="172"/>
    </location>
</feature>
<organism evidence="2 3">
    <name type="scientific">Ephemerocybe angulata</name>
    <dbReference type="NCBI Taxonomy" id="980116"/>
    <lineage>
        <taxon>Eukaryota</taxon>
        <taxon>Fungi</taxon>
        <taxon>Dikarya</taxon>
        <taxon>Basidiomycota</taxon>
        <taxon>Agaricomycotina</taxon>
        <taxon>Agaricomycetes</taxon>
        <taxon>Agaricomycetidae</taxon>
        <taxon>Agaricales</taxon>
        <taxon>Agaricineae</taxon>
        <taxon>Psathyrellaceae</taxon>
        <taxon>Ephemerocybe</taxon>
    </lineage>
</organism>
<sequence length="172" mass="17821">MDVLRACHIVPHFQLGRRYADGVGKSLLARDGLDWKSYFIDRLTSRILIPATSAGMPQLRVASGFGVSLESSSSSSTGVGVKNHPQPTTAPSQQSAKGSGLGEKSAEVGEQSTARLLPVVGDDASGSEGEEDASSDDLTDPDAGSGDSDSGESRWAAGYDSEDGRDAALYGD</sequence>